<comment type="caution">
    <text evidence="1">The sequence shown here is derived from an EMBL/GenBank/DDBJ whole genome shotgun (WGS) entry which is preliminary data.</text>
</comment>
<sequence length="236" mass="25152">MQSTLAYDANCVNKGVTPQQIVSREEAKLERRKTELMHEATKWLKNRGADVSVLPSNPAVPKDVVYGAINRCVFQLDLGATCRGTGKSSLQPQTRSALLVRPVLKLRFVMRAGIILGDMTIHCAPDADAGRVCAIDVTGLIAVLSLITRFFALAANSCINIVGDADRGADCVGIAAGIPAGVMAMTSSGMNLQAACQKAFDDWDPNNWPKNEKSIVKGSEKLSVPAEDGNTIIAEP</sequence>
<dbReference type="AlphaFoldDB" id="A0AA36J086"/>
<accession>A0AA36J086</accession>
<keyword evidence="2" id="KW-1185">Reference proteome</keyword>
<reference evidence="1" key="1">
    <citation type="submission" date="2023-08" db="EMBL/GenBank/DDBJ databases">
        <authorList>
            <person name="Chen Y."/>
            <person name="Shah S."/>
            <person name="Dougan E. K."/>
            <person name="Thang M."/>
            <person name="Chan C."/>
        </authorList>
    </citation>
    <scope>NUCLEOTIDE SEQUENCE</scope>
</reference>
<organism evidence="1 2">
    <name type="scientific">Effrenium voratum</name>
    <dbReference type="NCBI Taxonomy" id="2562239"/>
    <lineage>
        <taxon>Eukaryota</taxon>
        <taxon>Sar</taxon>
        <taxon>Alveolata</taxon>
        <taxon>Dinophyceae</taxon>
        <taxon>Suessiales</taxon>
        <taxon>Symbiodiniaceae</taxon>
        <taxon>Effrenium</taxon>
    </lineage>
</organism>
<dbReference type="Proteomes" id="UP001178507">
    <property type="component" value="Unassembled WGS sequence"/>
</dbReference>
<gene>
    <name evidence="1" type="ORF">EVOR1521_LOCUS20388</name>
</gene>
<protein>
    <submittedName>
        <fullName evidence="1">Uncharacterized protein</fullName>
    </submittedName>
</protein>
<proteinExistence type="predicted"/>
<dbReference type="EMBL" id="CAUJNA010003217">
    <property type="protein sequence ID" value="CAJ1396106.1"/>
    <property type="molecule type" value="Genomic_DNA"/>
</dbReference>
<name>A0AA36J086_9DINO</name>
<evidence type="ECO:0000313" key="2">
    <source>
        <dbReference type="Proteomes" id="UP001178507"/>
    </source>
</evidence>
<evidence type="ECO:0000313" key="1">
    <source>
        <dbReference type="EMBL" id="CAJ1396106.1"/>
    </source>
</evidence>